<evidence type="ECO:0000313" key="1">
    <source>
        <dbReference type="EMBL" id="QIW61956.1"/>
    </source>
</evidence>
<gene>
    <name evidence="1" type="ORF">GOQ20_00515</name>
</gene>
<dbReference type="Proteomes" id="UP000503310">
    <property type="component" value="Chromosome"/>
</dbReference>
<evidence type="ECO:0000313" key="2">
    <source>
        <dbReference type="Proteomes" id="UP000503310"/>
    </source>
</evidence>
<organism evidence="1 2">
    <name type="scientific">Mycoplasmopsis gallinacea</name>
    <dbReference type="NCBI Taxonomy" id="29556"/>
    <lineage>
        <taxon>Bacteria</taxon>
        <taxon>Bacillati</taxon>
        <taxon>Mycoplasmatota</taxon>
        <taxon>Mycoplasmoidales</taxon>
        <taxon>Metamycoplasmataceae</taxon>
        <taxon>Mycoplasmopsis</taxon>
    </lineage>
</organism>
<dbReference type="EMBL" id="CP047225">
    <property type="protein sequence ID" value="QIW61956.1"/>
    <property type="molecule type" value="Genomic_DNA"/>
</dbReference>
<sequence>MKRTTKLAILTAAASATVITIPTTTLAILSNKRKIEKTSPVLEKITYDLNNELKSSSSILELQDKADINLYFSSYGIMTFFNLVRLAMLSKSEVHFLYTSKLPFQKPLNKEFFEDFLKNVRKLPTDQDPSNTQNSYNKSTVEDLGSISDLEAVKYFEKIIAANPDKKINFFMNSDHFTNAIEYSNLVNKYRNVAIVGIEDSLASGQWVSKKYVPLVYDLYLDPQTGGPLEGAPKYIDRISQYLITNFYPNIVSYFSEYDAVKSLTNKKIRNIKSFFEQEKSDTGENLSPKEIKDFIFSTRDRNNKRLFTHWGKIIGLDWEKERDIVKADYQQNQKPSIIVIGTSYDSDIDRVKYISSKYAQDYNIYYKGHPGHNYSASYINEHLDPKNVGKEINFVNPENGKNDVWLIKEGQIVRALETQIASEELTTDHVLDENPLRFEKWVLLTFRTSAISGIDNGFNSPGDVLEIFLENQSAPISIGTNLYEEYIKKLITDYIATKSLLITIKEQSVNKSRSKLEISDFEVRKISDVEKERFFFDDIQINKIVISELNENGNAWKVVFELQARSRVKEPDKIYTFNKQIELPLN</sequence>
<name>A0A6H0V3A1_9BACT</name>
<proteinExistence type="predicted"/>
<protein>
    <submittedName>
        <fullName evidence="1">Uncharacterized protein</fullName>
    </submittedName>
</protein>
<accession>A0A6H0V3A1</accession>
<dbReference type="RefSeq" id="WP_167844976.1">
    <property type="nucleotide sequence ID" value="NZ_CP047225.1"/>
</dbReference>
<dbReference type="AlphaFoldDB" id="A0A6H0V3A1"/>
<reference evidence="1 2" key="1">
    <citation type="submission" date="2019-12" db="EMBL/GenBank/DDBJ databases">
        <title>Sequencing and analysis of the whole genome of Mycoplasma gallinaceum strain Peacock20181011.</title>
        <authorList>
            <person name="Liu X."/>
            <person name="Qin Z."/>
            <person name="Xu H."/>
        </authorList>
    </citation>
    <scope>NUCLEOTIDE SEQUENCE [LARGE SCALE GENOMIC DNA]</scope>
    <source>
        <strain evidence="1 2">Peacock20181011</strain>
    </source>
</reference>